<dbReference type="EMBL" id="LAZR01007726">
    <property type="protein sequence ID" value="KKM83358.1"/>
    <property type="molecule type" value="Genomic_DNA"/>
</dbReference>
<dbReference type="SUPFAM" id="SSF53474">
    <property type="entry name" value="alpha/beta-Hydrolases"/>
    <property type="match status" value="1"/>
</dbReference>
<organism evidence="2">
    <name type="scientific">marine sediment metagenome</name>
    <dbReference type="NCBI Taxonomy" id="412755"/>
    <lineage>
        <taxon>unclassified sequences</taxon>
        <taxon>metagenomes</taxon>
        <taxon>ecological metagenomes</taxon>
    </lineage>
</organism>
<proteinExistence type="predicted"/>
<evidence type="ECO:0008006" key="3">
    <source>
        <dbReference type="Google" id="ProtNLM"/>
    </source>
</evidence>
<dbReference type="InterPro" id="IPR002918">
    <property type="entry name" value="Lipase_EstA/Esterase_EstB"/>
</dbReference>
<dbReference type="Pfam" id="PF01674">
    <property type="entry name" value="Lipase_2"/>
    <property type="match status" value="1"/>
</dbReference>
<accession>A0A0F9KN45</accession>
<keyword evidence="1" id="KW-0812">Transmembrane</keyword>
<dbReference type="SMR" id="A0A0F9KN45"/>
<evidence type="ECO:0000313" key="2">
    <source>
        <dbReference type="EMBL" id="KKM83358.1"/>
    </source>
</evidence>
<dbReference type="GO" id="GO:0016042">
    <property type="term" value="P:lipid catabolic process"/>
    <property type="evidence" value="ECO:0007669"/>
    <property type="project" value="InterPro"/>
</dbReference>
<gene>
    <name evidence="2" type="ORF">LCGC14_1310250</name>
</gene>
<evidence type="ECO:0000256" key="1">
    <source>
        <dbReference type="SAM" id="Phobius"/>
    </source>
</evidence>
<dbReference type="InterPro" id="IPR029058">
    <property type="entry name" value="AB_hydrolase_fold"/>
</dbReference>
<dbReference type="Gene3D" id="3.40.50.1820">
    <property type="entry name" value="alpha/beta hydrolase"/>
    <property type="match status" value="1"/>
</dbReference>
<feature type="transmembrane region" description="Helical" evidence="1">
    <location>
        <begin position="210"/>
        <end position="228"/>
    </location>
</feature>
<name>A0A0F9KN45_9ZZZZ</name>
<dbReference type="AlphaFoldDB" id="A0A0F9KN45"/>
<sequence>MRLRFVNDGWPLEILYALTFSNTGVYTSQGNIINGESEKNWIDDILNDTGAEKVDLVAHSMGGFSSRYYIKFLGGLSKVDDFVSMGSPQHGVYGGTEVFYTNNSFLYSLNEGDETPGGILNDTIGFRIDPLGGRIYNSTHIPGNINYTAISSIDDGVALPIITSNLDGANNIVAEGVEHVEMLYDEGFYNIIKHAVYDGNSKQNDNLIPGYNLLMLIGFISLLIIIIIKKQKFK</sequence>
<comment type="caution">
    <text evidence="2">The sequence shown here is derived from an EMBL/GenBank/DDBJ whole genome shotgun (WGS) entry which is preliminary data.</text>
</comment>
<reference evidence="2" key="1">
    <citation type="journal article" date="2015" name="Nature">
        <title>Complex archaea that bridge the gap between prokaryotes and eukaryotes.</title>
        <authorList>
            <person name="Spang A."/>
            <person name="Saw J.H."/>
            <person name="Jorgensen S.L."/>
            <person name="Zaremba-Niedzwiedzka K."/>
            <person name="Martijn J."/>
            <person name="Lind A.E."/>
            <person name="van Eijk R."/>
            <person name="Schleper C."/>
            <person name="Guy L."/>
            <person name="Ettema T.J."/>
        </authorList>
    </citation>
    <scope>NUCLEOTIDE SEQUENCE</scope>
</reference>
<keyword evidence="1" id="KW-1133">Transmembrane helix</keyword>
<protein>
    <recommendedName>
        <fullName evidence="3">DUF676 domain-containing protein</fullName>
    </recommendedName>
</protein>
<keyword evidence="1" id="KW-0472">Membrane</keyword>
<dbReference type="GO" id="GO:0016787">
    <property type="term" value="F:hydrolase activity"/>
    <property type="evidence" value="ECO:0007669"/>
    <property type="project" value="InterPro"/>
</dbReference>